<name>A0A822XUG7_NELNU</name>
<evidence type="ECO:0000313" key="2">
    <source>
        <dbReference type="Proteomes" id="UP000607653"/>
    </source>
</evidence>
<proteinExistence type="predicted"/>
<dbReference type="Proteomes" id="UP000607653">
    <property type="component" value="Unassembled WGS sequence"/>
</dbReference>
<keyword evidence="2" id="KW-1185">Reference proteome</keyword>
<protein>
    <submittedName>
        <fullName evidence="1">Uncharacterized protein</fullName>
    </submittedName>
</protein>
<comment type="caution">
    <text evidence="1">The sequence shown here is derived from an EMBL/GenBank/DDBJ whole genome shotgun (WGS) entry which is preliminary data.</text>
</comment>
<organism evidence="1 2">
    <name type="scientific">Nelumbo nucifera</name>
    <name type="common">Sacred lotus</name>
    <dbReference type="NCBI Taxonomy" id="4432"/>
    <lineage>
        <taxon>Eukaryota</taxon>
        <taxon>Viridiplantae</taxon>
        <taxon>Streptophyta</taxon>
        <taxon>Embryophyta</taxon>
        <taxon>Tracheophyta</taxon>
        <taxon>Spermatophyta</taxon>
        <taxon>Magnoliopsida</taxon>
        <taxon>Proteales</taxon>
        <taxon>Nelumbonaceae</taxon>
        <taxon>Nelumbo</taxon>
    </lineage>
</organism>
<sequence length="69" mass="8070">MEGIKLLDMYLALFSYAKRVRVAPPMALNLNKVAWSTFNLLTEEEFGYVKLGFLLKQMVFCQFCQRIDD</sequence>
<reference evidence="1 2" key="1">
    <citation type="journal article" date="2020" name="Mol. Biol. Evol.">
        <title>Distinct Expression and Methylation Patterns for Genes with Different Fates following a Single Whole-Genome Duplication in Flowering Plants.</title>
        <authorList>
            <person name="Shi T."/>
            <person name="Rahmani R.S."/>
            <person name="Gugger P.F."/>
            <person name="Wang M."/>
            <person name="Li H."/>
            <person name="Zhang Y."/>
            <person name="Li Z."/>
            <person name="Wang Q."/>
            <person name="Van de Peer Y."/>
            <person name="Marchal K."/>
            <person name="Chen J."/>
        </authorList>
    </citation>
    <scope>NUCLEOTIDE SEQUENCE [LARGE SCALE GENOMIC DNA]</scope>
    <source>
        <tissue evidence="1">Leaf</tissue>
    </source>
</reference>
<dbReference type="AlphaFoldDB" id="A0A822XUG7"/>
<evidence type="ECO:0000313" key="1">
    <source>
        <dbReference type="EMBL" id="DAD23632.1"/>
    </source>
</evidence>
<accession>A0A822XUG7</accession>
<dbReference type="EMBL" id="DUZY01000001">
    <property type="protein sequence ID" value="DAD23632.1"/>
    <property type="molecule type" value="Genomic_DNA"/>
</dbReference>
<gene>
    <name evidence="1" type="ORF">HUJ06_025095</name>
</gene>